<protein>
    <submittedName>
        <fullName evidence="2">DUF4263 domain-containing protein</fullName>
    </submittedName>
</protein>
<gene>
    <name evidence="2" type="ORF">N5J46_02560</name>
</gene>
<comment type="caution">
    <text evidence="2">The sequence shown here is derived from an EMBL/GenBank/DDBJ whole genome shotgun (WGS) entry which is preliminary data.</text>
</comment>
<evidence type="ECO:0000313" key="3">
    <source>
        <dbReference type="Proteomes" id="UP001162261"/>
    </source>
</evidence>
<evidence type="ECO:0000313" key="2">
    <source>
        <dbReference type="EMBL" id="MDH2171336.1"/>
    </source>
</evidence>
<sequence>MIDYRVLDSEQMLIRDDYKKREIISVTESDVKITRSLFWEYPKFLRYYESLFPNNYLDIVELQNKDKLWDIFYKFNSFVMDSCTKEREILNFINSSTEHNFIVGSIMKELFNFGHHEAHIFSEFPLGTSYKADYLLLGRNSHGWHFVFVEFEALSGQITTRNGDFGLVLRKGESQIKDWEIWLEKNFSSLKEFFLRKIKPNESLPNEFCNFDRTRIHYVVVAGKRNDFNDRTYRLVREFRNKNIHFIHYDNLMDACDELIISNYLTY</sequence>
<dbReference type="AlphaFoldDB" id="A0AA42XBL8"/>
<feature type="domain" description="Shedu protein SduA C-terminal" evidence="1">
    <location>
        <begin position="86"/>
        <end position="252"/>
    </location>
</feature>
<accession>A0AA42XBL8</accession>
<reference evidence="2" key="1">
    <citation type="submission" date="2022-09" db="EMBL/GenBank/DDBJ databases">
        <title>Intensive care unit water sources are persistently colonized with multi-drug resistant bacteria and are the site of extensive horizontal gene transfer of antibiotic resistance genes.</title>
        <authorList>
            <person name="Diorio-Toth L."/>
        </authorList>
    </citation>
    <scope>NUCLEOTIDE SEQUENCE</scope>
    <source>
        <strain evidence="2">GD03649</strain>
    </source>
</reference>
<name>A0AA42XBL8_ACIJO</name>
<evidence type="ECO:0000259" key="1">
    <source>
        <dbReference type="Pfam" id="PF14082"/>
    </source>
</evidence>
<proteinExistence type="predicted"/>
<organism evidence="2 3">
    <name type="scientific">Acinetobacter johnsonii</name>
    <dbReference type="NCBI Taxonomy" id="40214"/>
    <lineage>
        <taxon>Bacteria</taxon>
        <taxon>Pseudomonadati</taxon>
        <taxon>Pseudomonadota</taxon>
        <taxon>Gammaproteobacteria</taxon>
        <taxon>Moraxellales</taxon>
        <taxon>Moraxellaceae</taxon>
        <taxon>Acinetobacter</taxon>
    </lineage>
</organism>
<dbReference type="EMBL" id="JAOCLH010000003">
    <property type="protein sequence ID" value="MDH2171336.1"/>
    <property type="molecule type" value="Genomic_DNA"/>
</dbReference>
<dbReference type="InterPro" id="IPR025359">
    <property type="entry name" value="SduA_C"/>
</dbReference>
<dbReference type="RefSeq" id="WP_195728766.1">
    <property type="nucleotide sequence ID" value="NZ_CP059080.1"/>
</dbReference>
<dbReference type="Pfam" id="PF14082">
    <property type="entry name" value="SduA_C"/>
    <property type="match status" value="1"/>
</dbReference>
<dbReference type="Proteomes" id="UP001162261">
    <property type="component" value="Unassembled WGS sequence"/>
</dbReference>